<name>A0A699IMQ7_TANCI</name>
<organism evidence="1">
    <name type="scientific">Tanacetum cinerariifolium</name>
    <name type="common">Dalmatian daisy</name>
    <name type="synonym">Chrysanthemum cinerariifolium</name>
    <dbReference type="NCBI Taxonomy" id="118510"/>
    <lineage>
        <taxon>Eukaryota</taxon>
        <taxon>Viridiplantae</taxon>
        <taxon>Streptophyta</taxon>
        <taxon>Embryophyta</taxon>
        <taxon>Tracheophyta</taxon>
        <taxon>Spermatophyta</taxon>
        <taxon>Magnoliopsida</taxon>
        <taxon>eudicotyledons</taxon>
        <taxon>Gunneridae</taxon>
        <taxon>Pentapetalae</taxon>
        <taxon>asterids</taxon>
        <taxon>campanulids</taxon>
        <taxon>Asterales</taxon>
        <taxon>Asteraceae</taxon>
        <taxon>Asteroideae</taxon>
        <taxon>Anthemideae</taxon>
        <taxon>Anthemidinae</taxon>
        <taxon>Tanacetum</taxon>
    </lineage>
</organism>
<accession>A0A699IMQ7</accession>
<evidence type="ECO:0000313" key="1">
    <source>
        <dbReference type="EMBL" id="GEZ70049.1"/>
    </source>
</evidence>
<sequence length="96" mass="10843">MGIMIDCGPVETKVKHLFGGVVRATMSPDGSIMASLKNINGFLAVNTAPDDLIRTDFKQEEVVPKVMLYIFEEFVLVLERHLFHNKVPRMEENPPE</sequence>
<dbReference type="EMBL" id="BKCJ010311912">
    <property type="protein sequence ID" value="GEZ70049.1"/>
    <property type="molecule type" value="Genomic_DNA"/>
</dbReference>
<dbReference type="AlphaFoldDB" id="A0A699IMQ7"/>
<protein>
    <submittedName>
        <fullName evidence="1">Uncharacterized protein</fullName>
    </submittedName>
</protein>
<proteinExistence type="predicted"/>
<reference evidence="1" key="1">
    <citation type="journal article" date="2019" name="Sci. Rep.">
        <title>Draft genome of Tanacetum cinerariifolium, the natural source of mosquito coil.</title>
        <authorList>
            <person name="Yamashiro T."/>
            <person name="Shiraishi A."/>
            <person name="Satake H."/>
            <person name="Nakayama K."/>
        </authorList>
    </citation>
    <scope>NUCLEOTIDE SEQUENCE</scope>
</reference>
<gene>
    <name evidence="1" type="ORF">Tci_542022</name>
</gene>
<comment type="caution">
    <text evidence="1">The sequence shown here is derived from an EMBL/GenBank/DDBJ whole genome shotgun (WGS) entry which is preliminary data.</text>
</comment>